<feature type="compositionally biased region" description="Polar residues" evidence="1">
    <location>
        <begin position="145"/>
        <end position="155"/>
    </location>
</feature>
<evidence type="ECO:0000313" key="3">
    <source>
        <dbReference type="Proteomes" id="UP000654075"/>
    </source>
</evidence>
<organism evidence="2 3">
    <name type="scientific">Polarella glacialis</name>
    <name type="common">Dinoflagellate</name>
    <dbReference type="NCBI Taxonomy" id="89957"/>
    <lineage>
        <taxon>Eukaryota</taxon>
        <taxon>Sar</taxon>
        <taxon>Alveolata</taxon>
        <taxon>Dinophyceae</taxon>
        <taxon>Suessiales</taxon>
        <taxon>Suessiaceae</taxon>
        <taxon>Polarella</taxon>
    </lineage>
</organism>
<evidence type="ECO:0000256" key="1">
    <source>
        <dbReference type="SAM" id="MobiDB-lite"/>
    </source>
</evidence>
<protein>
    <submittedName>
        <fullName evidence="2">Uncharacterized protein</fullName>
    </submittedName>
</protein>
<sequence>HVDILRLLLESMASPAVRNENGPRWTALHAAALQEQGKACMLLLDFKANPQDRDVEGVMPADCASCSEAVWPIFAARGAERVPKATLVERGVLRKASSSLEQQLAREGQVEPELQSRRGLVNEYSRPGSSYVVSREFPARPGSSAVVSRQGSGTSAGRLGSRQGSRPIDILEEEDEDEVKTVTGGLRSLAM</sequence>
<dbReference type="InterPro" id="IPR036770">
    <property type="entry name" value="Ankyrin_rpt-contain_sf"/>
</dbReference>
<dbReference type="AlphaFoldDB" id="A0A813E8C4"/>
<dbReference type="Proteomes" id="UP000654075">
    <property type="component" value="Unassembled WGS sequence"/>
</dbReference>
<dbReference type="InterPro" id="IPR002110">
    <property type="entry name" value="Ankyrin_rpt"/>
</dbReference>
<dbReference type="EMBL" id="CAJNNV010007423">
    <property type="protein sequence ID" value="CAE8594913.1"/>
    <property type="molecule type" value="Genomic_DNA"/>
</dbReference>
<comment type="caution">
    <text evidence="2">The sequence shown here is derived from an EMBL/GenBank/DDBJ whole genome shotgun (WGS) entry which is preliminary data.</text>
</comment>
<dbReference type="OrthoDB" id="420282at2759"/>
<reference evidence="2" key="1">
    <citation type="submission" date="2021-02" db="EMBL/GenBank/DDBJ databases">
        <authorList>
            <person name="Dougan E. K."/>
            <person name="Rhodes N."/>
            <person name="Thang M."/>
            <person name="Chan C."/>
        </authorList>
    </citation>
    <scope>NUCLEOTIDE SEQUENCE</scope>
</reference>
<feature type="non-terminal residue" evidence="2">
    <location>
        <position position="1"/>
    </location>
</feature>
<dbReference type="Pfam" id="PF00023">
    <property type="entry name" value="Ank"/>
    <property type="match status" value="1"/>
</dbReference>
<accession>A0A813E8C4</accession>
<evidence type="ECO:0000313" key="2">
    <source>
        <dbReference type="EMBL" id="CAE8594913.1"/>
    </source>
</evidence>
<feature type="region of interest" description="Disordered" evidence="1">
    <location>
        <begin position="142"/>
        <end position="191"/>
    </location>
</feature>
<proteinExistence type="predicted"/>
<dbReference type="Gene3D" id="1.25.40.20">
    <property type="entry name" value="Ankyrin repeat-containing domain"/>
    <property type="match status" value="1"/>
</dbReference>
<dbReference type="SUPFAM" id="SSF48403">
    <property type="entry name" value="Ankyrin repeat"/>
    <property type="match status" value="1"/>
</dbReference>
<gene>
    <name evidence="2" type="ORF">PGLA1383_LOCUS13435</name>
</gene>
<name>A0A813E8C4_POLGL</name>
<keyword evidence="3" id="KW-1185">Reference proteome</keyword>